<reference evidence="2" key="1">
    <citation type="submission" date="2014-03" db="EMBL/GenBank/DDBJ databases">
        <authorList>
            <person name="Aksoy S."/>
            <person name="Warren W."/>
            <person name="Wilson R.K."/>
        </authorList>
    </citation>
    <scope>NUCLEOTIDE SEQUENCE [LARGE SCALE GENOMIC DNA]</scope>
    <source>
        <strain evidence="2">IAEA</strain>
    </source>
</reference>
<dbReference type="Proteomes" id="UP000092445">
    <property type="component" value="Unassembled WGS sequence"/>
</dbReference>
<accession>A0A1A9ZA34</accession>
<keyword evidence="2" id="KW-1185">Reference proteome</keyword>
<dbReference type="EnsemblMetazoa" id="GPAI008287-RA">
    <property type="protein sequence ID" value="GPAI008287-PA"/>
    <property type="gene ID" value="GPAI008287"/>
</dbReference>
<sequence length="101" mass="11760">MKSLLPGDPLNAKEDIRSDYDKRIKAALEVIRSTESFKDEYKLKFHDYVSCGHLTRKSYYTSFLYPKGSHQSSSCDECLRVNMIMLPFISDERLRFGVTQI</sequence>
<reference evidence="1" key="2">
    <citation type="submission" date="2020-05" db="UniProtKB">
        <authorList>
            <consortium name="EnsemblMetazoa"/>
        </authorList>
    </citation>
    <scope>IDENTIFICATION</scope>
    <source>
        <strain evidence="1">IAEA</strain>
    </source>
</reference>
<name>A0A1A9ZA34_GLOPL</name>
<evidence type="ECO:0000313" key="2">
    <source>
        <dbReference type="Proteomes" id="UP000092445"/>
    </source>
</evidence>
<evidence type="ECO:0000313" key="1">
    <source>
        <dbReference type="EnsemblMetazoa" id="GPAI008287-PA"/>
    </source>
</evidence>
<dbReference type="VEuPathDB" id="VectorBase:GPAI008287"/>
<proteinExistence type="predicted"/>
<dbReference type="AlphaFoldDB" id="A0A1A9ZA34"/>
<protein>
    <submittedName>
        <fullName evidence="1">Uncharacterized protein</fullName>
    </submittedName>
</protein>
<organism evidence="1 2">
    <name type="scientific">Glossina pallidipes</name>
    <name type="common">Tsetse fly</name>
    <dbReference type="NCBI Taxonomy" id="7398"/>
    <lineage>
        <taxon>Eukaryota</taxon>
        <taxon>Metazoa</taxon>
        <taxon>Ecdysozoa</taxon>
        <taxon>Arthropoda</taxon>
        <taxon>Hexapoda</taxon>
        <taxon>Insecta</taxon>
        <taxon>Pterygota</taxon>
        <taxon>Neoptera</taxon>
        <taxon>Endopterygota</taxon>
        <taxon>Diptera</taxon>
        <taxon>Brachycera</taxon>
        <taxon>Muscomorpha</taxon>
        <taxon>Hippoboscoidea</taxon>
        <taxon>Glossinidae</taxon>
        <taxon>Glossina</taxon>
    </lineage>
</organism>